<dbReference type="GO" id="GO:0005506">
    <property type="term" value="F:iron ion binding"/>
    <property type="evidence" value="ECO:0007669"/>
    <property type="project" value="InterPro"/>
</dbReference>
<dbReference type="InterPro" id="IPR001128">
    <property type="entry name" value="Cyt_P450"/>
</dbReference>
<keyword evidence="9" id="KW-0472">Membrane</keyword>
<dbReference type="InterPro" id="IPR017972">
    <property type="entry name" value="Cyt_P450_CS"/>
</dbReference>
<keyword evidence="5" id="KW-0560">Oxidoreductase</keyword>
<dbReference type="PANTHER" id="PTHR47947:SF19">
    <property type="entry name" value="CYTOCHROME P450 82C3-RELATED"/>
    <property type="match status" value="1"/>
</dbReference>
<feature type="binding site" description="axial binding residue" evidence="8">
    <location>
        <position position="1044"/>
    </location>
    <ligand>
        <name>heme</name>
        <dbReference type="ChEBI" id="CHEBI:30413"/>
    </ligand>
    <ligandPart>
        <name>Fe</name>
        <dbReference type="ChEBI" id="CHEBI:18248"/>
    </ligandPart>
</feature>
<evidence type="ECO:0000256" key="2">
    <source>
        <dbReference type="ARBA" id="ARBA00010617"/>
    </source>
</evidence>
<evidence type="ECO:0000256" key="9">
    <source>
        <dbReference type="SAM" id="Phobius"/>
    </source>
</evidence>
<dbReference type="SUPFAM" id="SSF48264">
    <property type="entry name" value="Cytochrome P450"/>
    <property type="match status" value="2"/>
</dbReference>
<dbReference type="GO" id="GO:0020037">
    <property type="term" value="F:heme binding"/>
    <property type="evidence" value="ECO:0007669"/>
    <property type="project" value="InterPro"/>
</dbReference>
<dbReference type="FunFam" id="1.10.630.10:FF:000126">
    <property type="entry name" value="Predicted protein"/>
    <property type="match status" value="1"/>
</dbReference>
<dbReference type="PRINTS" id="PR00385">
    <property type="entry name" value="P450"/>
</dbReference>
<feature type="transmembrane region" description="Helical" evidence="9">
    <location>
        <begin position="895"/>
        <end position="920"/>
    </location>
</feature>
<dbReference type="PANTHER" id="PTHR47947">
    <property type="entry name" value="CYTOCHROME P450 82C3-RELATED"/>
    <property type="match status" value="1"/>
</dbReference>
<feature type="transmembrane region" description="Helical" evidence="9">
    <location>
        <begin position="83"/>
        <end position="101"/>
    </location>
</feature>
<accession>A0AAP0LXI0</accession>
<proteinExistence type="inferred from homology"/>
<dbReference type="Proteomes" id="UP001428341">
    <property type="component" value="Unassembled WGS sequence"/>
</dbReference>
<keyword evidence="7" id="KW-0503">Monooxygenase</keyword>
<name>A0AAP0LXI0_9ROSI</name>
<keyword evidence="4 8" id="KW-0479">Metal-binding</keyword>
<keyword evidence="9" id="KW-0812">Transmembrane</keyword>
<keyword evidence="11" id="KW-1185">Reference proteome</keyword>
<evidence type="ECO:0000256" key="5">
    <source>
        <dbReference type="ARBA" id="ARBA00023002"/>
    </source>
</evidence>
<comment type="cofactor">
    <cofactor evidence="1 8">
        <name>heme</name>
        <dbReference type="ChEBI" id="CHEBI:30413"/>
    </cofactor>
</comment>
<protein>
    <recommendedName>
        <fullName evidence="12">Cytochrome P450</fullName>
    </recommendedName>
</protein>
<dbReference type="CDD" id="cd20654">
    <property type="entry name" value="CYP82"/>
    <property type="match status" value="1"/>
</dbReference>
<evidence type="ECO:0000313" key="11">
    <source>
        <dbReference type="Proteomes" id="UP001428341"/>
    </source>
</evidence>
<evidence type="ECO:0000256" key="6">
    <source>
        <dbReference type="ARBA" id="ARBA00023004"/>
    </source>
</evidence>
<evidence type="ECO:0008006" key="12">
    <source>
        <dbReference type="Google" id="ProtNLM"/>
    </source>
</evidence>
<sequence length="1191" mass="132853">MMTPALSPTLSPTILKVEITREVVSYQCTMFITIVWQPPNWPYKVVDESEKDTIVENLAIVVPDSPRVGCKGMAMNNLSTESTAAVAISALVIFLSIFLLISRNGRKRTLKNKQQAPVAGGAWPLIGHLHLLQGPEPAHRVLGRPAKALSFVLGVRQALVVSNWEIAKECFTTNDKAFASRPKRMAVELMGYNFSVIGFAPYGKYWRQSRKIVTIELLSNRRLEKLKHVRESEVKASIQRLYKNCISSSSSRKVVSVEMIHWLEGTVLDIILRIIAGKRHTSQSEEANDWQQQITKIAAFFGQFVVSDALPFLRRLDIGGYERLMSKTAKYFDIILQEWLDEHKMKRDSGEVKGDEDFIYVLLSQLDDNAEQLPDREADTVIKAICLTLIVGAAETTAIIKETMRLYPAAPLLVPHESIEESDVNGYHVPAGTQLFVNAWKIQRDPCVWEEPCQFQPERFLTRHKDIDVGGQDFELIPFGSGRRMCPAVSFGFQVMQLMLASIVHGFDFTTPSDEPVGMGEAMGLTIAKATPLEVLLSPRLSASLYGTLHVSDSSLLNNVPHKESPDGLSPRVGCKGLAMNNLSTESTAAVAISALVIFLSIFLLISRNGQKRTLKNKQAQQAPVAGGAWPLIGHLHLLRGPEPAHRVLGNLADKYGTIFTMKLGVRQALVVSNWEIAKECFTTNDKAFASRPKRMAVELMGYNFSVIGFAPYGKYWRQSRKIVTIELLSNRRLEKLKHVRESEVKASIHRLYKNCISSSSSRKVVSVEMIHWIEGTVLDILLRIIAGKRHTSQSEEANDWQQQITKIAALFGQFVVSDALPFLRRLDIGGYKRLMSKTAKYFDIILQEWLDEHKMKRVSGEVKGDEDFIYVLLSLLDDNAEQLPDRDADTVVKAICLSLIVAGTQTTVVTLTWAIALLLNNPEVLKKAQDEIDIQVGTERPVNESDTRNLVYLQAIIKETMRLYPAGPLLLPHECIEACIVNGYHVPAGTQLFVNAWKIQRDPCVWEEPCQFQPERFLTRHKDIDVGGQDFELIPFGSGRRMCPAVSYGLQVMQLMLASLVRGFDFTTPSGEPVDMGEAMGLSIAKATPLEVLLSPRLSASSYGLWLTGGAISPHGRALFMMLHTSQKLNSAEKWDGLMASRAKINSPSLETMMSAMQKYASGSPRNCRAARKHRLSDVGMDKTGSRSHA</sequence>
<dbReference type="Gene3D" id="1.10.630.10">
    <property type="entry name" value="Cytochrome P450"/>
    <property type="match status" value="3"/>
</dbReference>
<keyword evidence="6 8" id="KW-0408">Iron</keyword>
<keyword evidence="9" id="KW-1133">Transmembrane helix</keyword>
<dbReference type="EMBL" id="JBCGBO010000007">
    <property type="protein sequence ID" value="KAK9186759.1"/>
    <property type="molecule type" value="Genomic_DNA"/>
</dbReference>
<dbReference type="AlphaFoldDB" id="A0AAP0LXI0"/>
<dbReference type="FunFam" id="1.10.630.10:FF:000026">
    <property type="entry name" value="Cytochrome P450 82C4"/>
    <property type="match status" value="1"/>
</dbReference>
<evidence type="ECO:0000256" key="4">
    <source>
        <dbReference type="ARBA" id="ARBA00022723"/>
    </source>
</evidence>
<dbReference type="PRINTS" id="PR00463">
    <property type="entry name" value="EP450I"/>
</dbReference>
<dbReference type="InterPro" id="IPR002401">
    <property type="entry name" value="Cyt_P450_E_grp-I"/>
</dbReference>
<evidence type="ECO:0000313" key="10">
    <source>
        <dbReference type="EMBL" id="KAK9186759.1"/>
    </source>
</evidence>
<dbReference type="PROSITE" id="PS00086">
    <property type="entry name" value="CYTOCHROME_P450"/>
    <property type="match status" value="2"/>
</dbReference>
<comment type="caution">
    <text evidence="10">The sequence shown here is derived from an EMBL/GenBank/DDBJ whole genome shotgun (WGS) entry which is preliminary data.</text>
</comment>
<feature type="transmembrane region" description="Helical" evidence="9">
    <location>
        <begin position="588"/>
        <end position="606"/>
    </location>
</feature>
<comment type="similarity">
    <text evidence="2">Belongs to the cytochrome P450 family.</text>
</comment>
<dbReference type="Pfam" id="PF00067">
    <property type="entry name" value="p450"/>
    <property type="match status" value="2"/>
</dbReference>
<organism evidence="10 11">
    <name type="scientific">Citrus x changshan-huyou</name>
    <dbReference type="NCBI Taxonomy" id="2935761"/>
    <lineage>
        <taxon>Eukaryota</taxon>
        <taxon>Viridiplantae</taxon>
        <taxon>Streptophyta</taxon>
        <taxon>Embryophyta</taxon>
        <taxon>Tracheophyta</taxon>
        <taxon>Spermatophyta</taxon>
        <taxon>Magnoliopsida</taxon>
        <taxon>eudicotyledons</taxon>
        <taxon>Gunneridae</taxon>
        <taxon>Pentapetalae</taxon>
        <taxon>rosids</taxon>
        <taxon>malvids</taxon>
        <taxon>Sapindales</taxon>
        <taxon>Rutaceae</taxon>
        <taxon>Aurantioideae</taxon>
        <taxon>Citrus</taxon>
    </lineage>
</organism>
<dbReference type="InterPro" id="IPR036396">
    <property type="entry name" value="Cyt_P450_sf"/>
</dbReference>
<keyword evidence="3 8" id="KW-0349">Heme</keyword>
<evidence type="ECO:0000256" key="3">
    <source>
        <dbReference type="ARBA" id="ARBA00022617"/>
    </source>
</evidence>
<dbReference type="GO" id="GO:0016709">
    <property type="term" value="F:oxidoreductase activity, acting on paired donors, with incorporation or reduction of molecular oxygen, NAD(P)H as one donor, and incorporation of one atom of oxygen"/>
    <property type="evidence" value="ECO:0007669"/>
    <property type="project" value="UniProtKB-ARBA"/>
</dbReference>
<evidence type="ECO:0000256" key="8">
    <source>
        <dbReference type="PIRSR" id="PIRSR602401-1"/>
    </source>
</evidence>
<dbReference type="InterPro" id="IPR050651">
    <property type="entry name" value="Plant_Cytochrome_P450_Monoox"/>
</dbReference>
<evidence type="ECO:0000256" key="7">
    <source>
        <dbReference type="ARBA" id="ARBA00023033"/>
    </source>
</evidence>
<reference evidence="10 11" key="1">
    <citation type="submission" date="2024-05" db="EMBL/GenBank/DDBJ databases">
        <title>Haplotype-resolved chromosome-level genome assembly of Huyou (Citrus changshanensis).</title>
        <authorList>
            <person name="Miao C."/>
            <person name="Chen W."/>
            <person name="Wu Y."/>
            <person name="Wang L."/>
            <person name="Zhao S."/>
            <person name="Grierson D."/>
            <person name="Xu C."/>
            <person name="Chen K."/>
        </authorList>
    </citation>
    <scope>NUCLEOTIDE SEQUENCE [LARGE SCALE GENOMIC DNA]</scope>
    <source>
        <strain evidence="10">01-14</strain>
        <tissue evidence="10">Leaf</tissue>
    </source>
</reference>
<evidence type="ECO:0000256" key="1">
    <source>
        <dbReference type="ARBA" id="ARBA00001971"/>
    </source>
</evidence>
<gene>
    <name evidence="10" type="ORF">WN944_018148</name>
</gene>